<organism evidence="2 3">
    <name type="scientific">Pseudoclavibacter albus</name>
    <dbReference type="NCBI Taxonomy" id="272241"/>
    <lineage>
        <taxon>Bacteria</taxon>
        <taxon>Bacillati</taxon>
        <taxon>Actinomycetota</taxon>
        <taxon>Actinomycetes</taxon>
        <taxon>Micrococcales</taxon>
        <taxon>Microbacteriaceae</taxon>
        <taxon>Pseudoclavibacter</taxon>
    </lineage>
</organism>
<feature type="domain" description="Mur ligase central" evidence="1">
    <location>
        <begin position="57"/>
        <end position="264"/>
    </location>
</feature>
<gene>
    <name evidence="2" type="ORF">M3D15_08225</name>
</gene>
<dbReference type="RefSeq" id="WP_066078864.1">
    <property type="nucleotide sequence ID" value="NZ_JAFDPW010000001.1"/>
</dbReference>
<dbReference type="Pfam" id="PF08245">
    <property type="entry name" value="Mur_ligase_M"/>
    <property type="match status" value="1"/>
</dbReference>
<dbReference type="Proteomes" id="UP001525379">
    <property type="component" value="Unassembled WGS sequence"/>
</dbReference>
<dbReference type="PANTHER" id="PTHR23135:SF7">
    <property type="entry name" value="LIPID II ISOGLUTAMINYL SYNTHASE (GLUTAMINE-HYDROLYZING) SUBUNIT MURT"/>
    <property type="match status" value="1"/>
</dbReference>
<evidence type="ECO:0000313" key="3">
    <source>
        <dbReference type="Proteomes" id="UP001525379"/>
    </source>
</evidence>
<sequence length="427" mass="45861">MAFNPLTPLAVGLGRATRVAMRLRGGGSAMPGHVARTLDPNFLGRAVERLPRGVVFVTGSNGKSTTTAYVTSVLRGHGLRVFTNGSGGNMPQGIVSAMLGDVDWQGHLNADIAVLEVDEAICRLIAPALKPRVGVLLNVQVDHLNRFYDPARVANYLLDFAKMCGEAVVLNADDTNLRRIAPEMVVDRAWFGIDSEVAARVSSGLPSYKAPGVEIDEIPASERTAQVVDLVGQTATIEFHGEVARVELPARGMHYAIDAAAALTAGYRLLGEEFSLEAGARALSTMDTVYGRGEIMMVEGQEIEIILMKNPPSLRMNLDALEKKPDVLMFAMDEGSPDPSWMYGIDLSKLGGVDITTGTKAAQVATFFGYQHLPVGKVIPNNAEAIRAFLALPAPEEGRKLIIANYEQTIALRRIMGQSGIEGKHNS</sequence>
<keyword evidence="2" id="KW-0436">Ligase</keyword>
<dbReference type="InterPro" id="IPR013221">
    <property type="entry name" value="Mur_ligase_cen"/>
</dbReference>
<dbReference type="InterPro" id="IPR036565">
    <property type="entry name" value="Mur-like_cat_sf"/>
</dbReference>
<evidence type="ECO:0000259" key="1">
    <source>
        <dbReference type="Pfam" id="PF08245"/>
    </source>
</evidence>
<accession>A0ABT2HYD0</accession>
<evidence type="ECO:0000313" key="2">
    <source>
        <dbReference type="EMBL" id="MCT2043314.1"/>
    </source>
</evidence>
<proteinExistence type="predicted"/>
<keyword evidence="3" id="KW-1185">Reference proteome</keyword>
<name>A0ABT2HYD0_9MICO</name>
<dbReference type="EMBL" id="JALXSQ010000035">
    <property type="protein sequence ID" value="MCT2043314.1"/>
    <property type="molecule type" value="Genomic_DNA"/>
</dbReference>
<dbReference type="SUPFAM" id="SSF53623">
    <property type="entry name" value="MurD-like peptide ligases, catalytic domain"/>
    <property type="match status" value="1"/>
</dbReference>
<dbReference type="GO" id="GO:0016874">
    <property type="term" value="F:ligase activity"/>
    <property type="evidence" value="ECO:0007669"/>
    <property type="project" value="UniProtKB-KW"/>
</dbReference>
<dbReference type="Gene3D" id="3.40.1190.10">
    <property type="entry name" value="Mur-like, catalytic domain"/>
    <property type="match status" value="1"/>
</dbReference>
<comment type="caution">
    <text evidence="2">The sequence shown here is derived from an EMBL/GenBank/DDBJ whole genome shotgun (WGS) entry which is preliminary data.</text>
</comment>
<reference evidence="2 3" key="1">
    <citation type="submission" date="2022-04" db="EMBL/GenBank/DDBJ databases">
        <title>Human microbiome associated bacterial genomes.</title>
        <authorList>
            <person name="Sandstrom S."/>
            <person name="Salamzade R."/>
            <person name="Kalan L.R."/>
        </authorList>
    </citation>
    <scope>NUCLEOTIDE SEQUENCE [LARGE SCALE GENOMIC DNA]</scope>
    <source>
        <strain evidence="3">p3-SID1799</strain>
    </source>
</reference>
<dbReference type="PANTHER" id="PTHR23135">
    <property type="entry name" value="MUR LIGASE FAMILY MEMBER"/>
    <property type="match status" value="1"/>
</dbReference>
<protein>
    <submittedName>
        <fullName evidence="2">Mur ligase family protein</fullName>
    </submittedName>
</protein>